<comment type="caution">
    <text evidence="15">The sequence shown here is derived from an EMBL/GenBank/DDBJ whole genome shotgun (WGS) entry which is preliminary data.</text>
</comment>
<dbReference type="GO" id="GO:0055070">
    <property type="term" value="P:copper ion homeostasis"/>
    <property type="evidence" value="ECO:0007669"/>
    <property type="project" value="TreeGrafter"/>
</dbReference>
<dbReference type="Pfam" id="PF00702">
    <property type="entry name" value="Hydrolase"/>
    <property type="match status" value="1"/>
</dbReference>
<keyword evidence="6 11" id="KW-0547">Nucleotide-binding</keyword>
<feature type="transmembrane region" description="Helical" evidence="11">
    <location>
        <begin position="249"/>
        <end position="267"/>
    </location>
</feature>
<dbReference type="PANTHER" id="PTHR43520">
    <property type="entry name" value="ATP7, ISOFORM B"/>
    <property type="match status" value="1"/>
</dbReference>
<dbReference type="NCBIfam" id="TIGR01525">
    <property type="entry name" value="ATPase-IB_hvy"/>
    <property type="match status" value="1"/>
</dbReference>
<name>V4NU43_9CAUL</name>
<evidence type="ECO:0000259" key="14">
    <source>
        <dbReference type="Pfam" id="PF19335"/>
    </source>
</evidence>
<dbReference type="GO" id="GO:0016887">
    <property type="term" value="F:ATP hydrolysis activity"/>
    <property type="evidence" value="ECO:0007669"/>
    <property type="project" value="InterPro"/>
</dbReference>
<keyword evidence="4 11" id="KW-0812">Transmembrane</keyword>
<dbReference type="SFLD" id="SFLDS00003">
    <property type="entry name" value="Haloacid_Dehalogenase"/>
    <property type="match status" value="1"/>
</dbReference>
<dbReference type="eggNOG" id="COG2217">
    <property type="taxonomic scope" value="Bacteria"/>
</dbReference>
<reference evidence="15 16" key="1">
    <citation type="journal article" date="2014" name="Nature">
        <title>Sequential evolution of bacterial morphology by co-option of a developmental regulator.</title>
        <authorList>
            <person name="Jiang C."/>
            <person name="Brown P.J."/>
            <person name="Ducret A."/>
            <person name="Brun Y.V."/>
        </authorList>
    </citation>
    <scope>NUCLEOTIDE SEQUENCE [LARGE SCALE GENOMIC DNA]</scope>
    <source>
        <strain evidence="15 16">DSM 16100</strain>
    </source>
</reference>
<dbReference type="PRINTS" id="PR00943">
    <property type="entry name" value="CUATPASE"/>
</dbReference>
<dbReference type="NCBIfam" id="TIGR01511">
    <property type="entry name" value="ATPase-IB1_Cu"/>
    <property type="match status" value="1"/>
</dbReference>
<dbReference type="InterPro" id="IPR018303">
    <property type="entry name" value="ATPase_P-typ_P_site"/>
</dbReference>
<keyword evidence="16" id="KW-1185">Reference proteome</keyword>
<dbReference type="InterPro" id="IPR045800">
    <property type="entry name" value="HMBD"/>
</dbReference>
<dbReference type="AlphaFoldDB" id="V4NU43"/>
<dbReference type="Pfam" id="PF00122">
    <property type="entry name" value="E1-E2_ATPase"/>
    <property type="match status" value="1"/>
</dbReference>
<dbReference type="SUPFAM" id="SSF81653">
    <property type="entry name" value="Calcium ATPase, transduction domain A"/>
    <property type="match status" value="1"/>
</dbReference>
<gene>
    <name evidence="15" type="ORF">ABENE_22735</name>
</gene>
<evidence type="ECO:0000256" key="7">
    <source>
        <dbReference type="ARBA" id="ARBA00022840"/>
    </source>
</evidence>
<dbReference type="InterPro" id="IPR027256">
    <property type="entry name" value="P-typ_ATPase_IB"/>
</dbReference>
<dbReference type="InterPro" id="IPR036412">
    <property type="entry name" value="HAD-like_sf"/>
</dbReference>
<dbReference type="InterPro" id="IPR023214">
    <property type="entry name" value="HAD_sf"/>
</dbReference>
<keyword evidence="3 11" id="KW-1003">Cell membrane</keyword>
<sequence length="800" mass="84129">MADEINTSAKTEPDRASCCEHGKPEAETLPKGIETITAEQRYTCPMHPDVHQSGPGQCPKCGMNLVPEGADASEPSSHACCHGEHDHAAAKPQHVPKVGGKVSYTCPMHPQIHEGKPGACPICGMALEPETVTLEDDGNPELRDMMRRFWVAVVLSTPVFLLAMGEHLPVLAHLIPHQMSIYIQMVLATPVVLWAGAPFFVRGWNSIVTRHLNMFTLIALGTGVSWAYSMVAALLPHLLPASDMGFPPVYFEAAAVITTLVLLGQVLELKARSQTGDAIKALLRLAPTTATRIRSDSSDETVALEDVRIGDRLRVRPGEKVPVDGEIIEGQSHIDESMLTGEAMPVAKAVGAKVTGATLNQAGSFVMNVTRVGSDTLLAQIVAMVSKAQRSRAPIQRVADTVSGYFVPIVVGIAVVTAIVWYLFGPEPKFAYALLNAIAVLIIACPCALGLATPMSIMAGTGRAAKAGILIRDAAALEAFQTVDTLVFDKTGTLTEGKPRLIEVKALAGFDTDRLLALAASLEGSSEHPLATAIVNGAKDKTLSLFKAEDFASITGKGVTGRIDGTETALGNAALLKDIGADEAALNHLSKPYRDAGQTVIYVAIEKKAAGIIVVADPIKSTTAAALKALKAEGLRLVMLTGDNAATAQAVAKQLGLDEVKADVLPEGKAEVVQSLIKAGRKVAMAGDGVNDAPALASATVGIAMGNGTDIAMESAGITLIKGDLMGVVHARILSRAVMTNIRQNLFFAFFYNALGVPVAAGVLYPFFGILLSPIIASAAMSFSSVSVILNALRIRNVKL</sequence>
<feature type="compositionally biased region" description="Basic and acidic residues" evidence="12">
    <location>
        <begin position="11"/>
        <end position="24"/>
    </location>
</feature>
<dbReference type="Gene3D" id="2.70.150.10">
    <property type="entry name" value="Calcium-transporting ATPase, cytoplasmic transduction domain A"/>
    <property type="match status" value="1"/>
</dbReference>
<dbReference type="EMBL" id="AWGB01000105">
    <property type="protein sequence ID" value="ESQ79451.1"/>
    <property type="molecule type" value="Genomic_DNA"/>
</dbReference>
<keyword evidence="7 11" id="KW-0067">ATP-binding</keyword>
<evidence type="ECO:0000256" key="10">
    <source>
        <dbReference type="ARBA" id="ARBA00023136"/>
    </source>
</evidence>
<evidence type="ECO:0000256" key="12">
    <source>
        <dbReference type="SAM" id="MobiDB-lite"/>
    </source>
</evidence>
<feature type="transmembrane region" description="Helical" evidence="11">
    <location>
        <begin position="213"/>
        <end position="237"/>
    </location>
</feature>
<feature type="transmembrane region" description="Helical" evidence="11">
    <location>
        <begin position="771"/>
        <end position="793"/>
    </location>
</feature>
<dbReference type="GO" id="GO:0005507">
    <property type="term" value="F:copper ion binding"/>
    <property type="evidence" value="ECO:0007669"/>
    <property type="project" value="TreeGrafter"/>
</dbReference>
<comment type="subcellular location">
    <subcellularLocation>
        <location evidence="1">Cell membrane</location>
        <topology evidence="1">Multi-pass membrane protein</topology>
    </subcellularLocation>
</comment>
<keyword evidence="5 11" id="KW-0479">Metal-binding</keyword>
<feature type="transmembrane region" description="Helical" evidence="11">
    <location>
        <begin position="149"/>
        <end position="175"/>
    </location>
</feature>
<feature type="domain" description="Heavy metal binding" evidence="14">
    <location>
        <begin position="104"/>
        <end position="129"/>
    </location>
</feature>
<dbReference type="Gene3D" id="3.40.1110.10">
    <property type="entry name" value="Calcium-transporting ATPase, cytoplasmic domain N"/>
    <property type="match status" value="1"/>
</dbReference>
<comment type="similarity">
    <text evidence="2 11">Belongs to the cation transport ATPase (P-type) (TC 3.A.3) family. Type IB subfamily.</text>
</comment>
<feature type="transmembrane region" description="Helical" evidence="11">
    <location>
        <begin position="430"/>
        <end position="453"/>
    </location>
</feature>
<feature type="transmembrane region" description="Helical" evidence="11">
    <location>
        <begin position="746"/>
        <end position="765"/>
    </location>
</feature>
<dbReference type="GO" id="GO:0060003">
    <property type="term" value="P:copper ion export"/>
    <property type="evidence" value="ECO:0007669"/>
    <property type="project" value="UniProtKB-ARBA"/>
</dbReference>
<evidence type="ECO:0008006" key="17">
    <source>
        <dbReference type="Google" id="ProtNLM"/>
    </source>
</evidence>
<dbReference type="CDD" id="cd02094">
    <property type="entry name" value="P-type_ATPase_Cu-like"/>
    <property type="match status" value="1"/>
</dbReference>
<dbReference type="InterPro" id="IPR044492">
    <property type="entry name" value="P_typ_ATPase_HD_dom"/>
</dbReference>
<feature type="domain" description="Heavy metal binding" evidence="14">
    <location>
        <begin position="42"/>
        <end position="67"/>
    </location>
</feature>
<dbReference type="PRINTS" id="PR00119">
    <property type="entry name" value="CATATPASE"/>
</dbReference>
<dbReference type="Pfam" id="PF19335">
    <property type="entry name" value="HMBD"/>
    <property type="match status" value="2"/>
</dbReference>
<dbReference type="Proteomes" id="UP000017837">
    <property type="component" value="Unassembled WGS sequence"/>
</dbReference>
<dbReference type="GO" id="GO:0005524">
    <property type="term" value="F:ATP binding"/>
    <property type="evidence" value="ECO:0007669"/>
    <property type="project" value="UniProtKB-UniRule"/>
</dbReference>
<evidence type="ECO:0000259" key="13">
    <source>
        <dbReference type="Pfam" id="PF00122"/>
    </source>
</evidence>
<keyword evidence="9 11" id="KW-1133">Transmembrane helix</keyword>
<dbReference type="InterPro" id="IPR059000">
    <property type="entry name" value="ATPase_P-type_domA"/>
</dbReference>
<dbReference type="SFLD" id="SFLDG00002">
    <property type="entry name" value="C1.7:_P-type_atpase_like"/>
    <property type="match status" value="1"/>
</dbReference>
<feature type="transmembrane region" description="Helical" evidence="11">
    <location>
        <begin position="402"/>
        <end position="424"/>
    </location>
</feature>
<proteinExistence type="inferred from homology"/>
<dbReference type="SUPFAM" id="SSF56784">
    <property type="entry name" value="HAD-like"/>
    <property type="match status" value="1"/>
</dbReference>
<evidence type="ECO:0000313" key="15">
    <source>
        <dbReference type="EMBL" id="ESQ79451.1"/>
    </source>
</evidence>
<dbReference type="SFLD" id="SFLDF00027">
    <property type="entry name" value="p-type_atpase"/>
    <property type="match status" value="1"/>
</dbReference>
<dbReference type="GO" id="GO:0005886">
    <property type="term" value="C:plasma membrane"/>
    <property type="evidence" value="ECO:0007669"/>
    <property type="project" value="UniProtKB-SubCell"/>
</dbReference>
<evidence type="ECO:0000256" key="8">
    <source>
        <dbReference type="ARBA" id="ARBA00022967"/>
    </source>
</evidence>
<dbReference type="PATRIC" id="fig|1121022.4.peg.4654"/>
<organism evidence="15 16">
    <name type="scientific">Asticcacaulis benevestitus DSM 16100 = ATCC BAA-896</name>
    <dbReference type="NCBI Taxonomy" id="1121022"/>
    <lineage>
        <taxon>Bacteria</taxon>
        <taxon>Pseudomonadati</taxon>
        <taxon>Pseudomonadota</taxon>
        <taxon>Alphaproteobacteria</taxon>
        <taxon>Caulobacterales</taxon>
        <taxon>Caulobacteraceae</taxon>
        <taxon>Asticcacaulis</taxon>
    </lineage>
</organism>
<dbReference type="GO" id="GO:0043682">
    <property type="term" value="F:P-type divalent copper transporter activity"/>
    <property type="evidence" value="ECO:0007669"/>
    <property type="project" value="TreeGrafter"/>
</dbReference>
<evidence type="ECO:0000256" key="3">
    <source>
        <dbReference type="ARBA" id="ARBA00022475"/>
    </source>
</evidence>
<feature type="compositionally biased region" description="Polar residues" evidence="12">
    <location>
        <begin position="1"/>
        <end position="10"/>
    </location>
</feature>
<dbReference type="FunFam" id="2.70.150.10:FF:000020">
    <property type="entry name" value="Copper-exporting P-type ATPase A"/>
    <property type="match status" value="1"/>
</dbReference>
<dbReference type="PANTHER" id="PTHR43520:SF8">
    <property type="entry name" value="P-TYPE CU(+) TRANSPORTER"/>
    <property type="match status" value="1"/>
</dbReference>
<keyword evidence="10 11" id="KW-0472">Membrane</keyword>
<evidence type="ECO:0000256" key="6">
    <source>
        <dbReference type="ARBA" id="ARBA00022741"/>
    </source>
</evidence>
<feature type="domain" description="P-type ATPase A" evidence="13">
    <location>
        <begin position="285"/>
        <end position="385"/>
    </location>
</feature>
<keyword evidence="8" id="KW-1278">Translocase</keyword>
<dbReference type="InterPro" id="IPR023298">
    <property type="entry name" value="ATPase_P-typ_TM_dom_sf"/>
</dbReference>
<evidence type="ECO:0000256" key="5">
    <source>
        <dbReference type="ARBA" id="ARBA00022723"/>
    </source>
</evidence>
<dbReference type="InterPro" id="IPR001757">
    <property type="entry name" value="P_typ_ATPase"/>
</dbReference>
<dbReference type="Gene3D" id="3.40.50.1000">
    <property type="entry name" value="HAD superfamily/HAD-like"/>
    <property type="match status" value="1"/>
</dbReference>
<protein>
    <recommendedName>
        <fullName evidence="17">Copper-transporting P-type ATPase</fullName>
    </recommendedName>
</protein>
<evidence type="ECO:0000256" key="9">
    <source>
        <dbReference type="ARBA" id="ARBA00022989"/>
    </source>
</evidence>
<evidence type="ECO:0000256" key="11">
    <source>
        <dbReference type="RuleBase" id="RU362081"/>
    </source>
</evidence>
<accession>V4NU43</accession>
<dbReference type="NCBIfam" id="TIGR01494">
    <property type="entry name" value="ATPase_P-type"/>
    <property type="match status" value="1"/>
</dbReference>
<dbReference type="SUPFAM" id="SSF81665">
    <property type="entry name" value="Calcium ATPase, transmembrane domain M"/>
    <property type="match status" value="1"/>
</dbReference>
<dbReference type="STRING" id="1121022.GCA_000376105_04330"/>
<evidence type="ECO:0000256" key="1">
    <source>
        <dbReference type="ARBA" id="ARBA00004651"/>
    </source>
</evidence>
<evidence type="ECO:0000256" key="4">
    <source>
        <dbReference type="ARBA" id="ARBA00022692"/>
    </source>
</evidence>
<dbReference type="InterPro" id="IPR008250">
    <property type="entry name" value="ATPase_P-typ_transduc_dom_A_sf"/>
</dbReference>
<feature type="region of interest" description="Disordered" evidence="12">
    <location>
        <begin position="1"/>
        <end position="24"/>
    </location>
</feature>
<feature type="transmembrane region" description="Helical" evidence="11">
    <location>
        <begin position="181"/>
        <end position="201"/>
    </location>
</feature>
<dbReference type="InterPro" id="IPR023299">
    <property type="entry name" value="ATPase_P-typ_cyto_dom_N"/>
</dbReference>
<evidence type="ECO:0000313" key="16">
    <source>
        <dbReference type="Proteomes" id="UP000017837"/>
    </source>
</evidence>
<dbReference type="RefSeq" id="WP_018084010.1">
    <property type="nucleotide sequence ID" value="NZ_AQWM01000056.1"/>
</dbReference>
<evidence type="ECO:0000256" key="2">
    <source>
        <dbReference type="ARBA" id="ARBA00006024"/>
    </source>
</evidence>
<dbReference type="PROSITE" id="PS00154">
    <property type="entry name" value="ATPASE_E1_E2"/>
    <property type="match status" value="1"/>
</dbReference>
<dbReference type="OrthoDB" id="9813266at2"/>